<feature type="region of interest" description="Disordered" evidence="8">
    <location>
        <begin position="967"/>
        <end position="1029"/>
    </location>
</feature>
<dbReference type="OrthoDB" id="952271at2759"/>
<reference evidence="11" key="2">
    <citation type="journal article" date="2023" name="IMA Fungus">
        <title>Comparative genomic study of the Penicillium genus elucidates a diverse pangenome and 15 lateral gene transfer events.</title>
        <authorList>
            <person name="Petersen C."/>
            <person name="Sorensen T."/>
            <person name="Nielsen M.R."/>
            <person name="Sondergaard T.E."/>
            <person name="Sorensen J.L."/>
            <person name="Fitzpatrick D.A."/>
            <person name="Frisvad J.C."/>
            <person name="Nielsen K.L."/>
        </authorList>
    </citation>
    <scope>NUCLEOTIDE SEQUENCE</scope>
    <source>
        <strain evidence="11">IBT 30761</strain>
    </source>
</reference>
<dbReference type="InterPro" id="IPR001394">
    <property type="entry name" value="Peptidase_C19_UCH"/>
</dbReference>
<name>A0A9W9KE57_9EURO</name>
<feature type="compositionally biased region" description="Low complexity" evidence="8">
    <location>
        <begin position="144"/>
        <end position="156"/>
    </location>
</feature>
<evidence type="ECO:0000313" key="11">
    <source>
        <dbReference type="EMBL" id="KAJ5102541.1"/>
    </source>
</evidence>
<feature type="compositionally biased region" description="Acidic residues" evidence="8">
    <location>
        <begin position="1328"/>
        <end position="1344"/>
    </location>
</feature>
<evidence type="ECO:0000256" key="3">
    <source>
        <dbReference type="ARBA" id="ARBA00012759"/>
    </source>
</evidence>
<comment type="similarity">
    <text evidence="2">Belongs to the peptidase C19 family.</text>
</comment>
<evidence type="ECO:0000259" key="9">
    <source>
        <dbReference type="PROSITE" id="PS50235"/>
    </source>
</evidence>
<dbReference type="GO" id="GO:0004843">
    <property type="term" value="F:cysteine-type deubiquitinase activity"/>
    <property type="evidence" value="ECO:0007669"/>
    <property type="project" value="UniProtKB-EC"/>
</dbReference>
<sequence length="1402" mass="155130">MRTVRASSVPLRRGGHPDTRRARAGSAPPGGAKNLARALSSSLDEDTRPRESSGEPSHSFSSLPRAAAVCAQLHVTTSPTKRRKVSPSSPGEATHHSDTFLSAALPRSPTSFHPSATSPDLPPSYIPSHLQFPAPGTPSHSRSPTPATATAGLTLASDQSDMNKDAHEAAPSTNGASRSPSPGDKRPASEIDDSEPEGGVRTAVSNGDQRPSIDEQIARVQATMEPDLRDRQKGFVVAMSWMKTILARSSAYANKVDTNPQDDSELGPVDNSGLVLDTGPTAEKFKDEKGEPFVPLRPGLKPSEDFEVVPQEGWDLIQKWYGLADQSPVIVRYAHNVNPRGEDEHIEYEIYPQIYTIYKLVNPSVGFSPKLLKEKTRAPVKLLAHASKNFQKWLKEAKKDAGIEKSTKVRVWKVAGGIPSATASAATTPAVSRTASPAPPLGLLATSKHLILDPNTFLELAEGTELELLDEQVKDQTDNPKYNGSMTMRMAGLVGTEVVVLEEQVGSKNGKWASEVVKQKLKSNGLRPDKAKKEPSALATITPADSARSTPVQQQQAKVERVRPRGPPMGKTGMDNLGNTCFLNAATQCLRNVEELTCYLLSDKFKQELNFDNALGYHGACASAYVELLGKIHRQPPPSSVVPRPFLKTMLRCFNQWMEAMAQHDSQEFLLALMDGIAEDLNRIVDKPYIPKSDSTDEMVTNREALEEFAAKTWHEYKVRNDSVIVDLFAGMYKSSLTCRNCDKTVINFEPFLNLTLPIPSKQVIYREVFVQPVEKPLFKMLVEVDIWQPLHHLRDEVARRAGLQSDRLVCTELYRSIFHRMHPFDPSQRAFDVPYQGLRIGQKDQLLFTELDGPVKESTVIPVFNRFHSGETKSGKAKFEAFGIPFVISIREDEFRDVQAVYSRVMKQVATMTSQNIPNVKGLEVDQPEQLSPYGDAHPLAGTISRTLLNLFDVKVVTTVNTFPTGRELDSTREYPSLTPSTPARAATNGSEDESEASAESDADSAHNSEAAETQSLTDEVEDDSVLPKQGDALVLDWKDDVRDALFTGDENDPKDIRDMVTFLDPDLVFDSDVMEAKVAWEHREAHGMGLDQCLFDFGKEEVLDEGEQWECPRCKEKTRAQRKFDLWSSPDILVVHLKRFYQVTKNSQRKLQTLINFPLEGLDMRRYITGPHNGKPLLYDLIGVDNHMGSMSGGHYTAYCKNFEDGRWYSYNDGCVDDIENSKQRVVSPSAYILFYRRRSSEPLGGPAVSQVVKAFRNPSEVDEEAEGGPFAAQNGISKKAPELDATFSSSDEESDHEPSTHLNYLDSEPSWSFGPMTAPSRLSDDEHDQADDNNDLFEEDSNVAVGSDNGDRLQDLDHPGPASDHDLSFEEVPPLQEDGSEDELPVKELTVGDNEMTDM</sequence>
<gene>
    <name evidence="11" type="ORF">N7532_003070</name>
</gene>
<dbReference type="GO" id="GO:0016579">
    <property type="term" value="P:protein deubiquitination"/>
    <property type="evidence" value="ECO:0007669"/>
    <property type="project" value="InterPro"/>
</dbReference>
<dbReference type="PANTHER" id="PTHR21646">
    <property type="entry name" value="UBIQUITIN CARBOXYL-TERMINAL HYDROLASE"/>
    <property type="match status" value="1"/>
</dbReference>
<keyword evidence="4" id="KW-0645">Protease</keyword>
<proteinExistence type="inferred from homology"/>
<dbReference type="Proteomes" id="UP001149074">
    <property type="component" value="Unassembled WGS sequence"/>
</dbReference>
<dbReference type="PANTHER" id="PTHR21646:SF24">
    <property type="entry name" value="UBIQUITIN CARBOXYL-TERMINAL HYDROLASE"/>
    <property type="match status" value="1"/>
</dbReference>
<comment type="catalytic activity">
    <reaction evidence="1">
        <text>Thiol-dependent hydrolysis of ester, thioester, amide, peptide and isopeptide bonds formed by the C-terminal Gly of ubiquitin (a 76-residue protein attached to proteins as an intracellular targeting signal).</text>
        <dbReference type="EC" id="3.4.19.12"/>
    </reaction>
</comment>
<accession>A0A9W9KE57</accession>
<protein>
    <recommendedName>
        <fullName evidence="3">ubiquitinyl hydrolase 1</fullName>
        <ecNumber evidence="3">3.4.19.12</ecNumber>
    </recommendedName>
</protein>
<dbReference type="CDD" id="cd02674">
    <property type="entry name" value="Peptidase_C19R"/>
    <property type="match status" value="1"/>
</dbReference>
<keyword evidence="12" id="KW-1185">Reference proteome</keyword>
<feature type="domain" description="DUSP" evidence="10">
    <location>
        <begin position="211"/>
        <end position="335"/>
    </location>
</feature>
<dbReference type="EC" id="3.4.19.12" evidence="3"/>
<dbReference type="EMBL" id="JAPQKI010000004">
    <property type="protein sequence ID" value="KAJ5102541.1"/>
    <property type="molecule type" value="Genomic_DNA"/>
</dbReference>
<reference evidence="11" key="1">
    <citation type="submission" date="2022-11" db="EMBL/GenBank/DDBJ databases">
        <authorList>
            <person name="Petersen C."/>
        </authorList>
    </citation>
    <scope>NUCLEOTIDE SEQUENCE</scope>
    <source>
        <strain evidence="11">IBT 30761</strain>
    </source>
</reference>
<feature type="region of interest" description="Disordered" evidence="8">
    <location>
        <begin position="1"/>
        <end position="216"/>
    </location>
</feature>
<dbReference type="PROSITE" id="PS51283">
    <property type="entry name" value="DUSP"/>
    <property type="match status" value="1"/>
</dbReference>
<dbReference type="GeneID" id="81354543"/>
<comment type="caution">
    <text evidence="11">The sequence shown here is derived from an EMBL/GenBank/DDBJ whole genome shotgun (WGS) entry which is preliminary data.</text>
</comment>
<dbReference type="InterPro" id="IPR028889">
    <property type="entry name" value="USP"/>
</dbReference>
<evidence type="ECO:0000259" key="10">
    <source>
        <dbReference type="PROSITE" id="PS51283"/>
    </source>
</evidence>
<dbReference type="Pfam" id="PF00443">
    <property type="entry name" value="UCH"/>
    <property type="match status" value="1"/>
</dbReference>
<dbReference type="RefSeq" id="XP_056475921.1">
    <property type="nucleotide sequence ID" value="XM_056615564.1"/>
</dbReference>
<dbReference type="SUPFAM" id="SSF54001">
    <property type="entry name" value="Cysteine proteinases"/>
    <property type="match status" value="1"/>
</dbReference>
<feature type="region of interest" description="Disordered" evidence="8">
    <location>
        <begin position="523"/>
        <end position="573"/>
    </location>
</feature>
<dbReference type="Gene3D" id="3.30.2230.10">
    <property type="entry name" value="DUSP-like"/>
    <property type="match status" value="1"/>
</dbReference>
<feature type="compositionally biased region" description="Polar residues" evidence="8">
    <location>
        <begin position="171"/>
        <end position="180"/>
    </location>
</feature>
<dbReference type="SUPFAM" id="SSF143791">
    <property type="entry name" value="DUSP-like"/>
    <property type="match status" value="1"/>
</dbReference>
<dbReference type="InterPro" id="IPR018200">
    <property type="entry name" value="USP_CS"/>
</dbReference>
<evidence type="ECO:0000256" key="7">
    <source>
        <dbReference type="ARBA" id="ARBA00022807"/>
    </source>
</evidence>
<evidence type="ECO:0000256" key="6">
    <source>
        <dbReference type="ARBA" id="ARBA00022801"/>
    </source>
</evidence>
<evidence type="ECO:0000256" key="4">
    <source>
        <dbReference type="ARBA" id="ARBA00022670"/>
    </source>
</evidence>
<keyword evidence="6" id="KW-0378">Hydrolase</keyword>
<evidence type="ECO:0000256" key="8">
    <source>
        <dbReference type="SAM" id="MobiDB-lite"/>
    </source>
</evidence>
<keyword evidence="5" id="KW-0833">Ubl conjugation pathway</keyword>
<feature type="region of interest" description="Disordered" evidence="8">
    <location>
        <begin position="1262"/>
        <end position="1402"/>
    </location>
</feature>
<dbReference type="Gene3D" id="3.90.70.10">
    <property type="entry name" value="Cysteine proteinases"/>
    <property type="match status" value="2"/>
</dbReference>
<dbReference type="InterPro" id="IPR035927">
    <property type="entry name" value="DUSP-like_sf"/>
</dbReference>
<feature type="compositionally biased region" description="Polar residues" evidence="8">
    <location>
        <begin position="108"/>
        <end position="118"/>
    </location>
</feature>
<evidence type="ECO:0000313" key="12">
    <source>
        <dbReference type="Proteomes" id="UP001149074"/>
    </source>
</evidence>
<dbReference type="PROSITE" id="PS50235">
    <property type="entry name" value="USP_3"/>
    <property type="match status" value="1"/>
</dbReference>
<feature type="compositionally biased region" description="Polar residues" evidence="8">
    <location>
        <begin position="547"/>
        <end position="557"/>
    </location>
</feature>
<feature type="compositionally biased region" description="Basic and acidic residues" evidence="8">
    <location>
        <begin position="1352"/>
        <end position="1371"/>
    </location>
</feature>
<dbReference type="SMART" id="SM00695">
    <property type="entry name" value="DUSP"/>
    <property type="match status" value="1"/>
</dbReference>
<keyword evidence="7" id="KW-0788">Thiol protease</keyword>
<evidence type="ECO:0000256" key="5">
    <source>
        <dbReference type="ARBA" id="ARBA00022786"/>
    </source>
</evidence>
<dbReference type="InterPro" id="IPR006615">
    <property type="entry name" value="Pept_C19_DUSP"/>
</dbReference>
<evidence type="ECO:0000256" key="2">
    <source>
        <dbReference type="ARBA" id="ARBA00009085"/>
    </source>
</evidence>
<dbReference type="Pfam" id="PF06337">
    <property type="entry name" value="DUSP"/>
    <property type="match status" value="1"/>
</dbReference>
<feature type="compositionally biased region" description="Acidic residues" evidence="8">
    <location>
        <begin position="992"/>
        <end position="1004"/>
    </location>
</feature>
<dbReference type="InterPro" id="IPR038765">
    <property type="entry name" value="Papain-like_cys_pep_sf"/>
</dbReference>
<dbReference type="PROSITE" id="PS00973">
    <property type="entry name" value="USP_2"/>
    <property type="match status" value="1"/>
</dbReference>
<feature type="domain" description="USP" evidence="9">
    <location>
        <begin position="572"/>
        <end position="1241"/>
    </location>
</feature>
<evidence type="ECO:0000256" key="1">
    <source>
        <dbReference type="ARBA" id="ARBA00000707"/>
    </source>
</evidence>
<organism evidence="11 12">
    <name type="scientific">Penicillium argentinense</name>
    <dbReference type="NCBI Taxonomy" id="1131581"/>
    <lineage>
        <taxon>Eukaryota</taxon>
        <taxon>Fungi</taxon>
        <taxon>Dikarya</taxon>
        <taxon>Ascomycota</taxon>
        <taxon>Pezizomycotina</taxon>
        <taxon>Eurotiomycetes</taxon>
        <taxon>Eurotiomycetidae</taxon>
        <taxon>Eurotiales</taxon>
        <taxon>Aspergillaceae</taxon>
        <taxon>Penicillium</taxon>
    </lineage>
</organism>
<dbReference type="GO" id="GO:0006508">
    <property type="term" value="P:proteolysis"/>
    <property type="evidence" value="ECO:0007669"/>
    <property type="project" value="UniProtKB-KW"/>
</dbReference>
<dbReference type="InterPro" id="IPR050185">
    <property type="entry name" value="Ub_carboxyl-term_hydrolase"/>
</dbReference>